<reference evidence="1 2" key="1">
    <citation type="submission" date="2015-05" db="EMBL/GenBank/DDBJ databases">
        <title>Draft genome sequence of Microvirga vignae strain BR3299, a novel nitrogen fixing bacteria isolated from Brazil semi-aired region.</title>
        <authorList>
            <person name="Zilli J.E."/>
            <person name="Passos S.R."/>
            <person name="Leite J."/>
            <person name="Baldani J.I."/>
            <person name="Xavier G.R."/>
            <person name="Rumjaneck N.G."/>
            <person name="Simoes-Araujo J.L."/>
        </authorList>
    </citation>
    <scope>NUCLEOTIDE SEQUENCE [LARGE SCALE GENOMIC DNA]</scope>
    <source>
        <strain evidence="1 2">BR3299</strain>
    </source>
</reference>
<evidence type="ECO:0000313" key="1">
    <source>
        <dbReference type="EMBL" id="KLK89474.1"/>
    </source>
</evidence>
<protein>
    <submittedName>
        <fullName evidence="1">Uncharacterized protein</fullName>
    </submittedName>
</protein>
<dbReference type="PATRIC" id="fig|1225564.3.peg.1355"/>
<organism evidence="1 2">
    <name type="scientific">Microvirga vignae</name>
    <dbReference type="NCBI Taxonomy" id="1225564"/>
    <lineage>
        <taxon>Bacteria</taxon>
        <taxon>Pseudomonadati</taxon>
        <taxon>Pseudomonadota</taxon>
        <taxon>Alphaproteobacteria</taxon>
        <taxon>Hyphomicrobiales</taxon>
        <taxon>Methylobacteriaceae</taxon>
        <taxon>Microvirga</taxon>
    </lineage>
</organism>
<keyword evidence="2" id="KW-1185">Reference proteome</keyword>
<dbReference type="Proteomes" id="UP000035489">
    <property type="component" value="Unassembled WGS sequence"/>
</dbReference>
<gene>
    <name evidence="1" type="ORF">AA309_31180</name>
</gene>
<evidence type="ECO:0000313" key="2">
    <source>
        <dbReference type="Proteomes" id="UP000035489"/>
    </source>
</evidence>
<dbReference type="AlphaFoldDB" id="A0A0H1R377"/>
<dbReference type="EMBL" id="LCYG01000150">
    <property type="protein sequence ID" value="KLK89474.1"/>
    <property type="molecule type" value="Genomic_DNA"/>
</dbReference>
<proteinExistence type="predicted"/>
<comment type="caution">
    <text evidence="1">The sequence shown here is derived from an EMBL/GenBank/DDBJ whole genome shotgun (WGS) entry which is preliminary data.</text>
</comment>
<accession>A0A0H1R377</accession>
<sequence length="69" mass="7645">MLNDPILDCTPQFTNHPGHFIGMVLERRRICHNLKLGGKGRFEGCLPLVGLSTDRSILARVIISCTKPS</sequence>
<name>A0A0H1R377_9HYPH</name>